<gene>
    <name evidence="1" type="ORF">ANN_08221</name>
</gene>
<evidence type="ECO:0000313" key="1">
    <source>
        <dbReference type="EMBL" id="KAJ4440088.1"/>
    </source>
</evidence>
<keyword evidence="2" id="KW-1185">Reference proteome</keyword>
<reference evidence="1 2" key="1">
    <citation type="journal article" date="2022" name="Allergy">
        <title>Genome assembly and annotation of Periplaneta americana reveal a comprehensive cockroach allergen profile.</title>
        <authorList>
            <person name="Wang L."/>
            <person name="Xiong Q."/>
            <person name="Saelim N."/>
            <person name="Wang L."/>
            <person name="Nong W."/>
            <person name="Wan A.T."/>
            <person name="Shi M."/>
            <person name="Liu X."/>
            <person name="Cao Q."/>
            <person name="Hui J.H.L."/>
            <person name="Sookrung N."/>
            <person name="Leung T.F."/>
            <person name="Tungtrongchitr A."/>
            <person name="Tsui S.K.W."/>
        </authorList>
    </citation>
    <scope>NUCLEOTIDE SEQUENCE [LARGE SCALE GENOMIC DNA]</scope>
    <source>
        <strain evidence="1">PWHHKU_190912</strain>
    </source>
</reference>
<proteinExistence type="predicted"/>
<accession>A0ABQ8T271</accession>
<sequence length="110" mass="11803">MAGLCEGGNEPSGSLKAICNIDSQLKIAAPFKRFGETNISEIEFHLLKCHGRRAAAPSSATSGLTSQLEHPAATTYAASQRLCSHDRRAQGLRTYATANEAGRSLRPYLQ</sequence>
<dbReference type="EMBL" id="JAJSOF020000017">
    <property type="protein sequence ID" value="KAJ4440088.1"/>
    <property type="molecule type" value="Genomic_DNA"/>
</dbReference>
<dbReference type="Proteomes" id="UP001148838">
    <property type="component" value="Unassembled WGS sequence"/>
</dbReference>
<comment type="caution">
    <text evidence="1">The sequence shown here is derived from an EMBL/GenBank/DDBJ whole genome shotgun (WGS) entry which is preliminary data.</text>
</comment>
<organism evidence="1 2">
    <name type="scientific">Periplaneta americana</name>
    <name type="common">American cockroach</name>
    <name type="synonym">Blatta americana</name>
    <dbReference type="NCBI Taxonomy" id="6978"/>
    <lineage>
        <taxon>Eukaryota</taxon>
        <taxon>Metazoa</taxon>
        <taxon>Ecdysozoa</taxon>
        <taxon>Arthropoda</taxon>
        <taxon>Hexapoda</taxon>
        <taxon>Insecta</taxon>
        <taxon>Pterygota</taxon>
        <taxon>Neoptera</taxon>
        <taxon>Polyneoptera</taxon>
        <taxon>Dictyoptera</taxon>
        <taxon>Blattodea</taxon>
        <taxon>Blattoidea</taxon>
        <taxon>Blattidae</taxon>
        <taxon>Blattinae</taxon>
        <taxon>Periplaneta</taxon>
    </lineage>
</organism>
<feature type="non-terminal residue" evidence="1">
    <location>
        <position position="110"/>
    </location>
</feature>
<protein>
    <submittedName>
        <fullName evidence="1">Uncharacterized protein</fullName>
    </submittedName>
</protein>
<evidence type="ECO:0000313" key="2">
    <source>
        <dbReference type="Proteomes" id="UP001148838"/>
    </source>
</evidence>
<name>A0ABQ8T271_PERAM</name>